<evidence type="ECO:0000256" key="1">
    <source>
        <dbReference type="ARBA" id="ARBA00004496"/>
    </source>
</evidence>
<feature type="domain" description="Ketosynthase family 3 (KS3)" evidence="10">
    <location>
        <begin position="49"/>
        <end position="462"/>
    </location>
</feature>
<dbReference type="SMART" id="SM00825">
    <property type="entry name" value="PKS_KS"/>
    <property type="match status" value="3"/>
</dbReference>
<feature type="domain" description="PKS/mFAS DH" evidence="11">
    <location>
        <begin position="2865"/>
        <end position="3148"/>
    </location>
</feature>
<comment type="pathway">
    <text evidence="2">Antibiotic biosynthesis.</text>
</comment>
<evidence type="ECO:0000256" key="2">
    <source>
        <dbReference type="ARBA" id="ARBA00004792"/>
    </source>
</evidence>
<dbReference type="InterPro" id="IPR057326">
    <property type="entry name" value="KR_dom"/>
</dbReference>
<dbReference type="PROSITE" id="PS50075">
    <property type="entry name" value="CARRIER"/>
    <property type="match status" value="3"/>
</dbReference>
<organism evidence="12 13">
    <name type="scientific">Clostridium boliviensis</name>
    <dbReference type="NCBI Taxonomy" id="318465"/>
    <lineage>
        <taxon>Bacteria</taxon>
        <taxon>Bacillati</taxon>
        <taxon>Bacillota</taxon>
        <taxon>Clostridia</taxon>
        <taxon>Eubacteriales</taxon>
        <taxon>Clostridiaceae</taxon>
        <taxon>Clostridium</taxon>
    </lineage>
</organism>
<feature type="active site" description="Proton acceptor; for dehydratase activity" evidence="8">
    <location>
        <position position="664"/>
    </location>
</feature>
<dbReference type="InterPro" id="IPR049552">
    <property type="entry name" value="PKS_DH_N"/>
</dbReference>
<feature type="domain" description="PKS/mFAS DH" evidence="11">
    <location>
        <begin position="622"/>
        <end position="914"/>
    </location>
</feature>
<dbReference type="SMART" id="SM00822">
    <property type="entry name" value="PKS_KR"/>
    <property type="match status" value="1"/>
</dbReference>
<dbReference type="Gene3D" id="3.10.129.110">
    <property type="entry name" value="Polyketide synthase dehydratase"/>
    <property type="match status" value="2"/>
</dbReference>
<dbReference type="InterPro" id="IPR020807">
    <property type="entry name" value="PKS_DH"/>
</dbReference>
<keyword evidence="3" id="KW-0596">Phosphopantetheine</keyword>
<dbReference type="PANTHER" id="PTHR43775">
    <property type="entry name" value="FATTY ACID SYNTHASE"/>
    <property type="match status" value="1"/>
</dbReference>
<keyword evidence="6" id="KW-0808">Transferase</keyword>
<gene>
    <name evidence="12" type="ORF">RZO55_24100</name>
</gene>
<evidence type="ECO:0000256" key="8">
    <source>
        <dbReference type="PROSITE-ProRule" id="PRU01363"/>
    </source>
</evidence>
<name>A0ABU4GSR9_9CLOT</name>
<protein>
    <submittedName>
        <fullName evidence="12">SDR family NAD(P)-dependent oxidoreductase</fullName>
    </submittedName>
</protein>
<dbReference type="InterPro" id="IPR049900">
    <property type="entry name" value="PKS_mFAS_DH"/>
</dbReference>
<dbReference type="SMART" id="SM01294">
    <property type="entry name" value="PKS_PP_betabranch"/>
    <property type="match status" value="1"/>
</dbReference>
<dbReference type="PROSITE" id="PS52004">
    <property type="entry name" value="KS3_2"/>
    <property type="match status" value="3"/>
</dbReference>
<comment type="subcellular location">
    <subcellularLocation>
        <location evidence="1">Cytoplasm</location>
    </subcellularLocation>
</comment>
<dbReference type="Pfam" id="PF14765">
    <property type="entry name" value="PS-DH"/>
    <property type="match status" value="2"/>
</dbReference>
<dbReference type="InterPro" id="IPR050091">
    <property type="entry name" value="PKS_NRPS_Biosynth_Enz"/>
</dbReference>
<dbReference type="SUPFAM" id="SSF53901">
    <property type="entry name" value="Thiolase-like"/>
    <property type="match status" value="3"/>
</dbReference>
<dbReference type="InterPro" id="IPR042104">
    <property type="entry name" value="PKS_dehydratase_sf"/>
</dbReference>
<dbReference type="InterPro" id="IPR018201">
    <property type="entry name" value="Ketoacyl_synth_AS"/>
</dbReference>
<feature type="domain" description="Ketosynthase family 3 (KS3)" evidence="10">
    <location>
        <begin position="2264"/>
        <end position="2677"/>
    </location>
</feature>
<dbReference type="Pfam" id="PF00109">
    <property type="entry name" value="ketoacyl-synt"/>
    <property type="match status" value="3"/>
</dbReference>
<dbReference type="Pfam" id="PF02801">
    <property type="entry name" value="Ketoacyl-synt_C"/>
    <property type="match status" value="3"/>
</dbReference>
<dbReference type="InterPro" id="IPR054514">
    <property type="entry name" value="RhiE-like_linker"/>
</dbReference>
<feature type="region of interest" description="C-terminal hotdog fold" evidence="8">
    <location>
        <begin position="3000"/>
        <end position="3148"/>
    </location>
</feature>
<dbReference type="PROSITE" id="PS00606">
    <property type="entry name" value="KS3_1"/>
    <property type="match status" value="3"/>
</dbReference>
<comment type="caution">
    <text evidence="12">The sequence shown here is derived from an EMBL/GenBank/DDBJ whole genome shotgun (WGS) entry which is preliminary data.</text>
</comment>
<dbReference type="RefSeq" id="WP_318066819.1">
    <property type="nucleotide sequence ID" value="NZ_JAWONS010000329.1"/>
</dbReference>
<dbReference type="InterPro" id="IPR020806">
    <property type="entry name" value="PKS_PP-bd"/>
</dbReference>
<dbReference type="SUPFAM" id="SSF47336">
    <property type="entry name" value="ACP-like"/>
    <property type="match status" value="3"/>
</dbReference>
<dbReference type="Gene3D" id="1.10.1200.10">
    <property type="entry name" value="ACP-like"/>
    <property type="match status" value="3"/>
</dbReference>
<feature type="region of interest" description="N-terminal hotdog fold" evidence="8">
    <location>
        <begin position="622"/>
        <end position="750"/>
    </location>
</feature>
<evidence type="ECO:0000256" key="5">
    <source>
        <dbReference type="ARBA" id="ARBA00022553"/>
    </source>
</evidence>
<dbReference type="Pfam" id="PF08659">
    <property type="entry name" value="KR"/>
    <property type="match status" value="1"/>
</dbReference>
<dbReference type="InterPro" id="IPR036291">
    <property type="entry name" value="NAD(P)-bd_dom_sf"/>
</dbReference>
<evidence type="ECO:0000313" key="13">
    <source>
        <dbReference type="Proteomes" id="UP001276854"/>
    </source>
</evidence>
<feature type="domain" description="Ketosynthase family 3 (KS3)" evidence="10">
    <location>
        <begin position="1527"/>
        <end position="1955"/>
    </location>
</feature>
<feature type="domain" description="Carrier" evidence="9">
    <location>
        <begin position="3159"/>
        <end position="3238"/>
    </location>
</feature>
<dbReference type="PANTHER" id="PTHR43775:SF37">
    <property type="entry name" value="SI:DKEY-61P9.11"/>
    <property type="match status" value="1"/>
</dbReference>
<dbReference type="CDD" id="cd08953">
    <property type="entry name" value="KR_2_SDR_x"/>
    <property type="match status" value="1"/>
</dbReference>
<evidence type="ECO:0000256" key="7">
    <source>
        <dbReference type="ARBA" id="ARBA00022737"/>
    </source>
</evidence>
<dbReference type="Pfam" id="PF22336">
    <property type="entry name" value="RhiE-like_linker"/>
    <property type="match status" value="1"/>
</dbReference>
<dbReference type="InterPro" id="IPR049551">
    <property type="entry name" value="PKS_DH_C"/>
</dbReference>
<evidence type="ECO:0000256" key="6">
    <source>
        <dbReference type="ARBA" id="ARBA00022679"/>
    </source>
</evidence>
<dbReference type="Gene3D" id="3.40.47.10">
    <property type="match status" value="3"/>
</dbReference>
<feature type="region of interest" description="C-terminal hotdog fold" evidence="8">
    <location>
        <begin position="768"/>
        <end position="914"/>
    </location>
</feature>
<keyword evidence="7" id="KW-0677">Repeat</keyword>
<reference evidence="12 13" key="1">
    <citation type="submission" date="2023-10" db="EMBL/GenBank/DDBJ databases">
        <title>A novel Glycoside Hydrolase 43-Like Enzyme from Clostrdium boliviensis is an Endo-xylanase, and a Candidate for Xylooligosaccharides Production from Different Xylan Substrates.</title>
        <authorList>
            <person name="Alvarez M.T."/>
            <person name="Rocabado-Villegas L.R."/>
            <person name="Salas-Veizaga D.M."/>
            <person name="Linares-Pasten J.A."/>
            <person name="Gudmundsdottir E.E."/>
            <person name="Hreggvidsson G.O."/>
            <person name="Adlercreutz P."/>
            <person name="Nordberg Karlsson E."/>
        </authorList>
    </citation>
    <scope>NUCLEOTIDE SEQUENCE [LARGE SCALE GENOMIC DNA]</scope>
    <source>
        <strain evidence="12 13">E-1</strain>
    </source>
</reference>
<evidence type="ECO:0000256" key="4">
    <source>
        <dbReference type="ARBA" id="ARBA00022490"/>
    </source>
</evidence>
<keyword evidence="13" id="KW-1185">Reference proteome</keyword>
<proteinExistence type="predicted"/>
<dbReference type="Pfam" id="PF00550">
    <property type="entry name" value="PP-binding"/>
    <property type="match status" value="3"/>
</dbReference>
<dbReference type="CDD" id="cd00833">
    <property type="entry name" value="PKS"/>
    <property type="match status" value="3"/>
</dbReference>
<evidence type="ECO:0000313" key="12">
    <source>
        <dbReference type="EMBL" id="MDW2800656.1"/>
    </source>
</evidence>
<dbReference type="Gene3D" id="3.40.50.720">
    <property type="entry name" value="NAD(P)-binding Rossmann-like Domain"/>
    <property type="match status" value="1"/>
</dbReference>
<accession>A0ABU4GSR9</accession>
<feature type="domain" description="Carrier" evidence="9">
    <location>
        <begin position="2143"/>
        <end position="2220"/>
    </location>
</feature>
<dbReference type="SUPFAM" id="SSF51735">
    <property type="entry name" value="NAD(P)-binding Rossmann-fold domains"/>
    <property type="match status" value="1"/>
</dbReference>
<evidence type="ECO:0000259" key="9">
    <source>
        <dbReference type="PROSITE" id="PS50075"/>
    </source>
</evidence>
<evidence type="ECO:0000259" key="11">
    <source>
        <dbReference type="PROSITE" id="PS52019"/>
    </source>
</evidence>
<keyword evidence="4" id="KW-0963">Cytoplasm</keyword>
<dbReference type="SMART" id="SM00823">
    <property type="entry name" value="PKS_PP"/>
    <property type="match status" value="3"/>
</dbReference>
<evidence type="ECO:0000259" key="10">
    <source>
        <dbReference type="PROSITE" id="PS52004"/>
    </source>
</evidence>
<keyword evidence="5" id="KW-0597">Phosphoprotein</keyword>
<dbReference type="InterPro" id="IPR014030">
    <property type="entry name" value="Ketoacyl_synth_N"/>
</dbReference>
<feature type="region of interest" description="N-terminal hotdog fold" evidence="8">
    <location>
        <begin position="2865"/>
        <end position="2985"/>
    </location>
</feature>
<dbReference type="InterPro" id="IPR020841">
    <property type="entry name" value="PKS_Beta-ketoAc_synthase_dom"/>
</dbReference>
<dbReference type="Pfam" id="PF21089">
    <property type="entry name" value="PKS_DH_N"/>
    <property type="match status" value="2"/>
</dbReference>
<dbReference type="InterPro" id="IPR014031">
    <property type="entry name" value="Ketoacyl_synth_C"/>
</dbReference>
<dbReference type="InterPro" id="IPR013968">
    <property type="entry name" value="PKS_KR"/>
</dbReference>
<dbReference type="PROSITE" id="PS52019">
    <property type="entry name" value="PKS_MFAS_DH"/>
    <property type="match status" value="2"/>
</dbReference>
<dbReference type="Proteomes" id="UP001276854">
    <property type="component" value="Unassembled WGS sequence"/>
</dbReference>
<evidence type="ECO:0000256" key="3">
    <source>
        <dbReference type="ARBA" id="ARBA00022450"/>
    </source>
</evidence>
<sequence>MELDQKKVILEQIKNREITPEEGLSRIKQLKHSGIPESSFDICPGQSTENDIAVIGISGIFPGSDNADELWEHLQAGHSFIDQVPARRWRLNGSEEINSGRGGFLSDISAFDAEFFSISEKEAEMMDPRQRLFMEEAWKALEDAGYTESRLDGAGCGIFVGCQEGDYFKNYDGTLNPYLPTGISNSILASRMAYYLNLKGPAIAVDTACSSALSAIYMAYSGLLNNSCEIALAGGVQVLSTKAMFEGLNSLGMFSPTGTCRAFDNAADGTVIGEAAGVIVLKRLDRAVSDRDQIYGVIKAIELNQDGKTNGITAPNALSQKELEIKTYQKANISPQSITYVESHGTGTRLGDPIELQALTEAFQQWTDRKNFCAIGSIKPNIGHSMPAAGIASVIKVLCALTHKKLPPLINYHTINSNIDLAQSPFYILTEAKDWNVESGIRRAAVSSFGFSGTNCHMIIEEYPCRSGDRQEAVRDQLIFLSGKTKTALKNKAADLIRWLEKRPECRIQDLSYTLCVRRSHFKYRWYCTASTIAELQTELSLFIEAGSPGDQRLKATDESLAELLRQFSSQSEQNVDRRELLERIGTHYVNGESGEWGLVFQQDANTISLPPYPFSRKSYWHSAAPASVKDKSICEMSYRRLSKEGTSHLIVSLTGKEFFVTDHVVDDLHILPGAAQIEMARAAGEQLDFDVCRISNIVWQQPIVAESELFLSIAVEQEDDGFKYRIESDSANPLAVYSQGWLYGSHKTPLITGKEQISIHDIIARSQHKLTGTECYQITSKYNFKYGKGFQPIQELYINSREVLSRLKLPDCVPDDLGRLKLHPTLIDGAFQTALGFADNAENHSNVPFILEDVEIYHPLVKECYVYAQLLSDQNKGAAKLNKYRMTITDLTGKILVVLNNFIVKELKQTGLPKHLKTDQKPAENMYLDSIWLSAPAAVPGGIPTDTLSRWLAADVGGTGQSCVFRYTKENAQLSDIVINLPEQNQESFWKDFLNRQSAAGWRLEAVLYGFTEEKYRLDPVSTDKQLDCYIYPFFDLIRMLSGMKWESSVTVLALAKQAGNPLFDALRGLGAALFQENRKIILKTVILEGNWQDRINQVTTELTQHDGFAVKYQQDIRKILSLRRAGPPKNEHRKIRKNGVYIITGGTGGIGEILSEHLASRYGCKLVLFGRSTSSDRADRQLEKIRALGGEGIYLSGDVCSQEDVSQLISGTLQQFKKIDGLFHCAGIINDDYFYKKQTPQIQQIVRPKILGTLVLYQELLKTEAELFMMFSSIAAVFGNAGQCDYAYGNAFMDSFTELAVAEKQLKIISVNWPMWEEGGMQADDESVKLTENLYGMIPIPVQKALVAFEYSVNRSEQKRVILTYGRIEKIEQILNICEENDEGSFISQEEVDDMQMAQKNGSHEGVLLEDLMKIAGKLIKGTEGDMSPDDDIEECGFDSIAITAFCNELNQQLSIKLTPLAFFELEQPTIRALQQYLLKEYSEPIQEYYKLRMKEAVYQSPPSQQNQSLNVPVAETDQKVSGTRDDIAIIGIAGTMPQSDSVEEFWNNLEKGKDLITEIPQDRRKSMPDLKAAGYGGFMKTIDTFDAEFFNISPREANYMDPQQRIMLEMTWKVIEDAGYNPKQLAGTKTGVFIAVSGSDYFDLMMRNQFQMDASSSMGTLTSIFANRISFLYDFHGPSESIDTACSSSLVALHHAVEAIHAGLCDTAIVGGINVILTATLFNIFDASGMLCKDGKCKTFDADADGYVRGEGAGAVYLKSLSKAQADKDDIYGVIRSTSVNHGGRAKSLTSPNTNAQADLIFDSIIKSGVDPATVTYIEAHGTGTNLGDPVEIKGLKKAFQKLYQESGKEFNGQPCCGVGSVKTNIGHLEAASGIAGLLKIILSIKNNKLPASLHMKRLNPFIDLEDSPFYIVNKTIPWVRLIDEQGNEIPRRAGISSFGYGGANAHAVIEEYEIKQEQGENRKPQLILLSSRTRPQLRESAAALACYIRSPDQPVLRLARLSYTLAAGREHMQERLAVIAADPAELLQKLEQFLDGSMDTWTDRQTEILQTKTDGSSLVEHARNYLAGEAPDIPALYPYGCPGRMHAPGYSFTKQRYCFDDDHRNSHVLLKPTDKPVITEISGADNLPVPIQERQTNQRPSTDMINELKQMLADVLYRESSDIDPVKPFMEQGLDSILGVEFVKLLKDRYQIGLRASSLYNYPSLQDLAAYLQEQTSDSIMRKKEMPHPERESESVSLMKSGTAMRIEPEPVTHIEQPGFTDIAVIGIGMRYPEADDMDEFWENLIAGKDCITEIPKERWDIAAYYDPNLNQPGKSISKWGGFIRDYDKFDPLFFNLSPADAQLLDPHHRIFLQEAWHALEDAGYPASRLNAMKCGVYAGVMNSRDYPGSIFNDSSMLAARIAYFLNLKGPAVSINTACSSSLVAVDLACKALQNNEVDLMLAGGVALYMTQESYLGMSKSGMLSGTGRCRTFDDQADGFVPGEGAGVLVLKRLDKALADQDHIYGVIKGTGINQDGKTNGITAPSAQAQTALEKEVYLKSGINPETISYVECHGTGTKLGDPIEVEALIDSFRTFTDKKSFCRIGSVKSNIGHTSAASGVAGIIKVLLSLKNNLLPPSLHFNKLNEHIQLDDSPFIVNHTLTPWTREGTGLRRAAVSSFGFSGTNAHLVLEEAPVRTASDCQKTLPLYAITLSAKSPESLTGQIQKLYSWLNHNKGKFWIGDLAYTLNTRRTVFDYRFAVLASGEEDLTELIGGYLSGRKPVSELIFTKKADSIPKHLSKQTIQYIFQRIHQLETDSSEYRELLQALAEFYGAGAELNWEELYGARDYQVIPVITYAFKKDRYWYEQPAVPEKPNNSGSHMDNLLHSGFQKLNDCCCRVNLTGREFFFEDNVVYDKPILPGVAYLEMIRAAAQEMLKLSVAVITDVYWLAPIQPDGSLIRLEIEFSDGDKTSLFRLYTVSQDEARILNMKGSISKEPVSATAVIQDIAAIKKRCINQTSGLECYESFRRRQFFVGPSMQAMKHMYYNDTEALSELSLPLNGYELKAFDLHPALMDAALQTITGLQVNSDRDSIGRPYLTFSLERLEILKPLAAHCYVHASLSKTNDLDKPMRHFNINMIDDDGNILVRLINFCIKQPMEENHLNAETRKPVQIEEKCVNAEDVTRIISSLLKISQDEIDPNEELLNYGFTSISMIGFIETVNREFGINTSTEMFFDEDMVSINTICRSLERHLKPLAGGESVQGADLMQIYHKAEETILQMASDLPMTDQNGYNSEAVRTLVQRIALKYNIQAVPEDVTASSSFSAFIKKLVQDNAGIFCNMLND</sequence>
<dbReference type="InterPro" id="IPR009081">
    <property type="entry name" value="PP-bd_ACP"/>
</dbReference>
<dbReference type="Gene3D" id="1.10.1240.100">
    <property type="match status" value="3"/>
</dbReference>
<feature type="domain" description="Carrier" evidence="9">
    <location>
        <begin position="1405"/>
        <end position="1484"/>
    </location>
</feature>
<dbReference type="InterPro" id="IPR016039">
    <property type="entry name" value="Thiolase-like"/>
</dbReference>
<comment type="caution">
    <text evidence="8">Lacks conserved residue(s) required for the propagation of feature annotation.</text>
</comment>
<dbReference type="Pfam" id="PF22621">
    <property type="entry name" value="CurL-like_PKS_C"/>
    <property type="match status" value="2"/>
</dbReference>
<dbReference type="SMART" id="SM00826">
    <property type="entry name" value="PKS_DH"/>
    <property type="match status" value="1"/>
</dbReference>
<dbReference type="InterPro" id="IPR036736">
    <property type="entry name" value="ACP-like_sf"/>
</dbReference>
<feature type="active site" description="Proton donor; for dehydratase activity" evidence="8">
    <location>
        <position position="829"/>
    </location>
</feature>
<dbReference type="EMBL" id="JAWONS010000329">
    <property type="protein sequence ID" value="MDW2800656.1"/>
    <property type="molecule type" value="Genomic_DNA"/>
</dbReference>